<dbReference type="InterPro" id="IPR050808">
    <property type="entry name" value="Phage_Integrase"/>
</dbReference>
<evidence type="ECO:0000313" key="5">
    <source>
        <dbReference type="Proteomes" id="UP000528734"/>
    </source>
</evidence>
<feature type="domain" description="Integrase DNA-binding" evidence="3">
    <location>
        <begin position="38"/>
        <end position="110"/>
    </location>
</feature>
<dbReference type="Proteomes" id="UP000528734">
    <property type="component" value="Unassembled WGS sequence"/>
</dbReference>
<comment type="similarity">
    <text evidence="1">Belongs to the 'phage' integrase family.</text>
</comment>
<evidence type="ECO:0000256" key="1">
    <source>
        <dbReference type="ARBA" id="ARBA00008857"/>
    </source>
</evidence>
<keyword evidence="2" id="KW-0229">DNA integration</keyword>
<protein>
    <submittedName>
        <fullName evidence="4">DUF4102 domain-containing protein</fullName>
    </submittedName>
</protein>
<evidence type="ECO:0000259" key="3">
    <source>
        <dbReference type="Pfam" id="PF13356"/>
    </source>
</evidence>
<gene>
    <name evidence="4" type="ORF">HCN50_21615</name>
</gene>
<dbReference type="GO" id="GO:0015074">
    <property type="term" value="P:DNA integration"/>
    <property type="evidence" value="ECO:0007669"/>
    <property type="project" value="UniProtKB-KW"/>
</dbReference>
<dbReference type="Pfam" id="PF13356">
    <property type="entry name" value="Arm-DNA-bind_3"/>
    <property type="match status" value="1"/>
</dbReference>
<reference evidence="4 5" key="1">
    <citation type="submission" date="2020-03" db="EMBL/GenBank/DDBJ databases">
        <title>Bradyrhizobium diversity isolated from nodules of Muelleranthus trifoliolatus.</title>
        <authorList>
            <person name="Klepa M."/>
            <person name="Helene L."/>
            <person name="Hungria M."/>
        </authorList>
    </citation>
    <scope>NUCLEOTIDE SEQUENCE [LARGE SCALE GENOMIC DNA]</scope>
    <source>
        <strain evidence="4 5">WSM 1744</strain>
    </source>
</reference>
<dbReference type="EMBL" id="JAAVLW010000006">
    <property type="protein sequence ID" value="NOJ48815.1"/>
    <property type="molecule type" value="Genomic_DNA"/>
</dbReference>
<keyword evidence="5" id="KW-1185">Reference proteome</keyword>
<dbReference type="InterPro" id="IPR025166">
    <property type="entry name" value="Integrase_DNA_bind_dom"/>
</dbReference>
<dbReference type="AlphaFoldDB" id="A0A7Y4H784"/>
<dbReference type="PANTHER" id="PTHR30629:SF2">
    <property type="entry name" value="PROPHAGE INTEGRASE INTS-RELATED"/>
    <property type="match status" value="1"/>
</dbReference>
<proteinExistence type="inferred from homology"/>
<evidence type="ECO:0000313" key="4">
    <source>
        <dbReference type="EMBL" id="NOJ48815.1"/>
    </source>
</evidence>
<dbReference type="Gene3D" id="3.30.160.390">
    <property type="entry name" value="Integrase, DNA-binding domain"/>
    <property type="match status" value="1"/>
</dbReference>
<name>A0A7Y4H784_9BRAD</name>
<dbReference type="InterPro" id="IPR038488">
    <property type="entry name" value="Integrase_DNA-bd_sf"/>
</dbReference>
<evidence type="ECO:0000256" key="2">
    <source>
        <dbReference type="ARBA" id="ARBA00022908"/>
    </source>
</evidence>
<sequence>MVSSVVDHWGHGIATFGWNRTDAGQERHLFSAPESWRKRLQRSDSGGLFMLVTKTGSKLWRYAYNFASKQKLLALGPYPVTSLADAHIKRDNAKKLLSEGIDPSVNRKEERRNARMARANTFEAVAKELMDKFEAEGNAPKTLKKKQWLLDFASTESASGRLKSLMPCGRSTCVKLGREAPVGSTPAEDDALARLLVRLPYFPSSKCLSRN</sequence>
<accession>A0A7Y4H784</accession>
<dbReference type="PANTHER" id="PTHR30629">
    <property type="entry name" value="PROPHAGE INTEGRASE"/>
    <property type="match status" value="1"/>
</dbReference>
<organism evidence="4 5">
    <name type="scientific">Bradyrhizobium archetypum</name>
    <dbReference type="NCBI Taxonomy" id="2721160"/>
    <lineage>
        <taxon>Bacteria</taxon>
        <taxon>Pseudomonadati</taxon>
        <taxon>Pseudomonadota</taxon>
        <taxon>Alphaproteobacteria</taxon>
        <taxon>Hyphomicrobiales</taxon>
        <taxon>Nitrobacteraceae</taxon>
        <taxon>Bradyrhizobium</taxon>
    </lineage>
</organism>
<comment type="caution">
    <text evidence="4">The sequence shown here is derived from an EMBL/GenBank/DDBJ whole genome shotgun (WGS) entry which is preliminary data.</text>
</comment>